<evidence type="ECO:0000313" key="1">
    <source>
        <dbReference type="EMBL" id="KAJ7539079.1"/>
    </source>
</evidence>
<reference evidence="2" key="1">
    <citation type="journal article" date="2024" name="Proc. Natl. Acad. Sci. U.S.A.">
        <title>Extraordinary preservation of gene collinearity over three hundred million years revealed in homosporous lycophytes.</title>
        <authorList>
            <person name="Li C."/>
            <person name="Wickell D."/>
            <person name="Kuo L.Y."/>
            <person name="Chen X."/>
            <person name="Nie B."/>
            <person name="Liao X."/>
            <person name="Peng D."/>
            <person name="Ji J."/>
            <person name="Jenkins J."/>
            <person name="Williams M."/>
            <person name="Shu S."/>
            <person name="Plott C."/>
            <person name="Barry K."/>
            <person name="Rajasekar S."/>
            <person name="Grimwood J."/>
            <person name="Han X."/>
            <person name="Sun S."/>
            <person name="Hou Z."/>
            <person name="He W."/>
            <person name="Dai G."/>
            <person name="Sun C."/>
            <person name="Schmutz J."/>
            <person name="Leebens-Mack J.H."/>
            <person name="Li F.W."/>
            <person name="Wang L."/>
        </authorList>
    </citation>
    <scope>NUCLEOTIDE SEQUENCE [LARGE SCALE GENOMIC DNA]</scope>
    <source>
        <strain evidence="2">cv. PW_Plant_1</strain>
    </source>
</reference>
<keyword evidence="2" id="KW-1185">Reference proteome</keyword>
<accession>A0ACC2CB30</accession>
<proteinExistence type="predicted"/>
<protein>
    <submittedName>
        <fullName evidence="1">Uncharacterized protein</fullName>
    </submittedName>
</protein>
<comment type="caution">
    <text evidence="1">The sequence shown here is derived from an EMBL/GenBank/DDBJ whole genome shotgun (WGS) entry which is preliminary data.</text>
</comment>
<evidence type="ECO:0000313" key="2">
    <source>
        <dbReference type="Proteomes" id="UP001162992"/>
    </source>
</evidence>
<organism evidence="1 2">
    <name type="scientific">Diphasiastrum complanatum</name>
    <name type="common">Issler's clubmoss</name>
    <name type="synonym">Lycopodium complanatum</name>
    <dbReference type="NCBI Taxonomy" id="34168"/>
    <lineage>
        <taxon>Eukaryota</taxon>
        <taxon>Viridiplantae</taxon>
        <taxon>Streptophyta</taxon>
        <taxon>Embryophyta</taxon>
        <taxon>Tracheophyta</taxon>
        <taxon>Lycopodiopsida</taxon>
        <taxon>Lycopodiales</taxon>
        <taxon>Lycopodiaceae</taxon>
        <taxon>Lycopodioideae</taxon>
        <taxon>Diphasiastrum</taxon>
    </lineage>
</organism>
<dbReference type="Proteomes" id="UP001162992">
    <property type="component" value="Chromosome 11"/>
</dbReference>
<name>A0ACC2CB30_DIPCM</name>
<dbReference type="EMBL" id="CM055102">
    <property type="protein sequence ID" value="KAJ7539079.1"/>
    <property type="molecule type" value="Genomic_DNA"/>
</dbReference>
<sequence>MRDPAGTTLTIVSSHSMTEKERNSENSKSQQDLHPRPGNAAAWAWYQRAGGATTGGNNTTVRSPSPHVAAVRRASRFREEAMKTSFSGIDSVHKADSETVGGLIGSSLFDSYELVSVAKQLEEALSVNSTANDLNAPTHKSYSKSSHRRGRSGPMLLCSSMKIVAMKDKTEHLDHHVKICTEDRYRTISSPLGRLSKAFHLFSLGTTADSRSEEYQR</sequence>
<gene>
    <name evidence="1" type="ORF">O6H91_11G076400</name>
</gene>